<dbReference type="InterPro" id="IPR050204">
    <property type="entry name" value="AraC_XylS_family_regulators"/>
</dbReference>
<keyword evidence="6" id="KW-1185">Reference proteome</keyword>
<dbReference type="Pfam" id="PF20240">
    <property type="entry name" value="DUF6597"/>
    <property type="match status" value="1"/>
</dbReference>
<gene>
    <name evidence="5" type="ORF">SAMN05421737_11620</name>
</gene>
<evidence type="ECO:0000313" key="6">
    <source>
        <dbReference type="Proteomes" id="UP000242662"/>
    </source>
</evidence>
<evidence type="ECO:0000259" key="4">
    <source>
        <dbReference type="PROSITE" id="PS01124"/>
    </source>
</evidence>
<dbReference type="RefSeq" id="WP_090776720.1">
    <property type="nucleotide sequence ID" value="NZ_FMYM01000016.1"/>
</dbReference>
<dbReference type="InterPro" id="IPR018060">
    <property type="entry name" value="HTH_AraC"/>
</dbReference>
<evidence type="ECO:0000256" key="2">
    <source>
        <dbReference type="ARBA" id="ARBA00023125"/>
    </source>
</evidence>
<dbReference type="PANTHER" id="PTHR46796">
    <property type="entry name" value="HTH-TYPE TRANSCRIPTIONAL ACTIVATOR RHAS-RELATED"/>
    <property type="match status" value="1"/>
</dbReference>
<name>A0A1G6PB22_9BACI</name>
<dbReference type="GO" id="GO:0003700">
    <property type="term" value="F:DNA-binding transcription factor activity"/>
    <property type="evidence" value="ECO:0007669"/>
    <property type="project" value="InterPro"/>
</dbReference>
<dbReference type="PANTHER" id="PTHR46796:SF13">
    <property type="entry name" value="HTH-TYPE TRANSCRIPTIONAL ACTIVATOR RHAS"/>
    <property type="match status" value="1"/>
</dbReference>
<dbReference type="InterPro" id="IPR046532">
    <property type="entry name" value="DUF6597"/>
</dbReference>
<accession>A0A1G6PB22</accession>
<keyword evidence="3" id="KW-0804">Transcription</keyword>
<organism evidence="5 6">
    <name type="scientific">Shouchella lonarensis</name>
    <dbReference type="NCBI Taxonomy" id="1464122"/>
    <lineage>
        <taxon>Bacteria</taxon>
        <taxon>Bacillati</taxon>
        <taxon>Bacillota</taxon>
        <taxon>Bacilli</taxon>
        <taxon>Bacillales</taxon>
        <taxon>Bacillaceae</taxon>
        <taxon>Shouchella</taxon>
    </lineage>
</organism>
<sequence>MRFIEPVKTLTANPKQPGYIEYEPQPFLKSYVRCFWEDTCSRSSSVIIPDLCVDILVYLDKENYVNDVRFSGVNDVHFKTERDSVYHAIFGVRFYAWSVWLFSMTDMSGSRNQVLEIDEVFPRLKEILQSECFREVTTAQRIQVVEHWLIDKLAQQNKLMSNDFLNAMDMLINANDPIRMKLLTMHTGVGMRQLERLFSMYTGMSPKAMFNIIRFQKMWHQLYFSRRLDVLDLAHQYGFTDQSHLTRHFRRYSGKTPSQLFY</sequence>
<dbReference type="SUPFAM" id="SSF46689">
    <property type="entry name" value="Homeodomain-like"/>
    <property type="match status" value="1"/>
</dbReference>
<reference evidence="6" key="1">
    <citation type="submission" date="2016-09" db="EMBL/GenBank/DDBJ databases">
        <authorList>
            <person name="Varghese N."/>
            <person name="Submissions S."/>
        </authorList>
    </citation>
    <scope>NUCLEOTIDE SEQUENCE [LARGE SCALE GENOMIC DNA]</scope>
    <source>
        <strain evidence="6">25nlg</strain>
    </source>
</reference>
<proteinExistence type="predicted"/>
<dbReference type="OrthoDB" id="323290at2"/>
<keyword evidence="1" id="KW-0805">Transcription regulation</keyword>
<keyword evidence="2" id="KW-0238">DNA-binding</keyword>
<dbReference type="Pfam" id="PF12833">
    <property type="entry name" value="HTH_18"/>
    <property type="match status" value="1"/>
</dbReference>
<dbReference type="AlphaFoldDB" id="A0A1G6PB22"/>
<dbReference type="Gene3D" id="1.10.10.60">
    <property type="entry name" value="Homeodomain-like"/>
    <property type="match status" value="1"/>
</dbReference>
<protein>
    <submittedName>
        <fullName evidence="5">Transcriptional regulator, AraC family</fullName>
    </submittedName>
</protein>
<dbReference type="Proteomes" id="UP000242662">
    <property type="component" value="Unassembled WGS sequence"/>
</dbReference>
<dbReference type="STRING" id="1464122.SAMN05421737_11620"/>
<evidence type="ECO:0000256" key="3">
    <source>
        <dbReference type="ARBA" id="ARBA00023163"/>
    </source>
</evidence>
<evidence type="ECO:0000256" key="1">
    <source>
        <dbReference type="ARBA" id="ARBA00023015"/>
    </source>
</evidence>
<dbReference type="GO" id="GO:0043565">
    <property type="term" value="F:sequence-specific DNA binding"/>
    <property type="evidence" value="ECO:0007669"/>
    <property type="project" value="InterPro"/>
</dbReference>
<evidence type="ECO:0000313" key="5">
    <source>
        <dbReference type="EMBL" id="SDC77279.1"/>
    </source>
</evidence>
<feature type="domain" description="HTH araC/xylS-type" evidence="4">
    <location>
        <begin position="162"/>
        <end position="262"/>
    </location>
</feature>
<dbReference type="SMART" id="SM00342">
    <property type="entry name" value="HTH_ARAC"/>
    <property type="match status" value="1"/>
</dbReference>
<dbReference type="EMBL" id="FMYM01000016">
    <property type="protein sequence ID" value="SDC77279.1"/>
    <property type="molecule type" value="Genomic_DNA"/>
</dbReference>
<dbReference type="InterPro" id="IPR009057">
    <property type="entry name" value="Homeodomain-like_sf"/>
</dbReference>
<dbReference type="PROSITE" id="PS01124">
    <property type="entry name" value="HTH_ARAC_FAMILY_2"/>
    <property type="match status" value="1"/>
</dbReference>